<gene>
    <name evidence="1" type="ORF">A9Q84_07075</name>
</gene>
<dbReference type="EMBL" id="MAAO01000006">
    <property type="protein sequence ID" value="OUR96118.1"/>
    <property type="molecule type" value="Genomic_DNA"/>
</dbReference>
<dbReference type="Gene3D" id="1.20.120.160">
    <property type="entry name" value="HPT domain"/>
    <property type="match status" value="1"/>
</dbReference>
<sequence>MYFGSYLVRKEIIKIEDFITCATEQIKSNKTLLEIVFENSILNEDQILSLVDKQYDSKKTFVQIIRESDLIEDSKLLTYYESSSSNQKSFSDILKEKSILGQDDLLKYYEDYEKSNVSDPKASIGGDTVEISSAALESLKELEGINLGELATLEKSVEVPAEISTEASSDEPQISAAALESLKELDAGAAEGLAQDGEQSSAFVDDFLDIFSDHLYTKLNKIIGIIFKTADEEGDFSNFFNSLFRELHIIKGAARLAHFAKIEGAIGQWEAGIEFFFNLSEKQKKSWLKEHGSSLSQLVELCWDIRNKIATNNSETSLEDAKLNEISGICENLKKVS</sequence>
<comment type="caution">
    <text evidence="1">The sequence shown here is derived from an EMBL/GenBank/DDBJ whole genome shotgun (WGS) entry which is preliminary data.</text>
</comment>
<dbReference type="InterPro" id="IPR036641">
    <property type="entry name" value="HPT_dom_sf"/>
</dbReference>
<dbReference type="Proteomes" id="UP000196531">
    <property type="component" value="Unassembled WGS sequence"/>
</dbReference>
<evidence type="ECO:0000313" key="1">
    <source>
        <dbReference type="EMBL" id="OUR96118.1"/>
    </source>
</evidence>
<reference evidence="2" key="1">
    <citation type="journal article" date="2017" name="Proc. Natl. Acad. Sci. U.S.A.">
        <title>Simulation of Deepwater Horizon oil plume reveals substrate specialization within a complex community of hydrocarbon-degraders.</title>
        <authorList>
            <person name="Hu P."/>
            <person name="Dubinsky E.A."/>
            <person name="Probst A.J."/>
            <person name="Wang J."/>
            <person name="Sieber C.M.K."/>
            <person name="Tom L.M."/>
            <person name="Gardinali P."/>
            <person name="Banfield J.F."/>
            <person name="Atlas R.M."/>
            <person name="Andersen G.L."/>
        </authorList>
    </citation>
    <scope>NUCLEOTIDE SEQUENCE [LARGE SCALE GENOMIC DNA]</scope>
</reference>
<organism evidence="1 2">
    <name type="scientific">Halobacteriovorax marinus</name>
    <dbReference type="NCBI Taxonomy" id="97084"/>
    <lineage>
        <taxon>Bacteria</taxon>
        <taxon>Pseudomonadati</taxon>
        <taxon>Bdellovibrionota</taxon>
        <taxon>Bacteriovoracia</taxon>
        <taxon>Bacteriovoracales</taxon>
        <taxon>Halobacteriovoraceae</taxon>
        <taxon>Halobacteriovorax</taxon>
    </lineage>
</organism>
<evidence type="ECO:0008006" key="3">
    <source>
        <dbReference type="Google" id="ProtNLM"/>
    </source>
</evidence>
<dbReference type="AlphaFoldDB" id="A0A1Y5F5F4"/>
<dbReference type="GO" id="GO:0000160">
    <property type="term" value="P:phosphorelay signal transduction system"/>
    <property type="evidence" value="ECO:0007669"/>
    <property type="project" value="InterPro"/>
</dbReference>
<name>A0A1Y5F5F4_9BACT</name>
<accession>A0A1Y5F5F4</accession>
<evidence type="ECO:0000313" key="2">
    <source>
        <dbReference type="Proteomes" id="UP000196531"/>
    </source>
</evidence>
<protein>
    <recommendedName>
        <fullName evidence="3">HPt domain-containing protein</fullName>
    </recommendedName>
</protein>
<dbReference type="SUPFAM" id="SSF47226">
    <property type="entry name" value="Histidine-containing phosphotransfer domain, HPT domain"/>
    <property type="match status" value="1"/>
</dbReference>
<proteinExistence type="predicted"/>